<dbReference type="OrthoDB" id="9880441at2759"/>
<dbReference type="GO" id="GO:0030141">
    <property type="term" value="C:secretory granule"/>
    <property type="evidence" value="ECO:0007669"/>
    <property type="project" value="InterPro"/>
</dbReference>
<gene>
    <name evidence="2" type="ORF">B4U80_06877</name>
</gene>
<dbReference type="EMBL" id="NCKV01000171">
    <property type="protein sequence ID" value="RWS31401.1"/>
    <property type="molecule type" value="Genomic_DNA"/>
</dbReference>
<evidence type="ECO:0000313" key="2">
    <source>
        <dbReference type="EMBL" id="RWS31401.1"/>
    </source>
</evidence>
<dbReference type="AlphaFoldDB" id="A0A443SV56"/>
<protein>
    <submittedName>
        <fullName evidence="2">Uncharacterized protein</fullName>
    </submittedName>
</protein>
<dbReference type="GO" id="GO:0051046">
    <property type="term" value="P:regulation of secretion"/>
    <property type="evidence" value="ECO:0007669"/>
    <property type="project" value="TreeGrafter"/>
</dbReference>
<dbReference type="Proteomes" id="UP000288716">
    <property type="component" value="Unassembled WGS sequence"/>
</dbReference>
<feature type="signal peptide" evidence="1">
    <location>
        <begin position="1"/>
        <end position="20"/>
    </location>
</feature>
<evidence type="ECO:0000256" key="1">
    <source>
        <dbReference type="SAM" id="SignalP"/>
    </source>
</evidence>
<dbReference type="GO" id="GO:0045202">
    <property type="term" value="C:synapse"/>
    <property type="evidence" value="ECO:0007669"/>
    <property type="project" value="TreeGrafter"/>
</dbReference>
<reference evidence="2 3" key="1">
    <citation type="journal article" date="2018" name="Gigascience">
        <title>Genomes of trombidid mites reveal novel predicted allergens and laterally-transferred genes associated with secondary metabolism.</title>
        <authorList>
            <person name="Dong X."/>
            <person name="Chaisiri K."/>
            <person name="Xia D."/>
            <person name="Armstrong S.D."/>
            <person name="Fang Y."/>
            <person name="Donnelly M.J."/>
            <person name="Kadowaki T."/>
            <person name="McGarry J.W."/>
            <person name="Darby A.C."/>
            <person name="Makepeace B.L."/>
        </authorList>
    </citation>
    <scope>NUCLEOTIDE SEQUENCE [LARGE SCALE GENOMIC DNA]</scope>
    <source>
        <strain evidence="2">UoL-UT</strain>
    </source>
</reference>
<accession>A0A443SV56</accession>
<dbReference type="VEuPathDB" id="VectorBase:LDEU000636"/>
<dbReference type="STRING" id="299467.A0A443SV56"/>
<evidence type="ECO:0000313" key="3">
    <source>
        <dbReference type="Proteomes" id="UP000288716"/>
    </source>
</evidence>
<sequence>MSISNLLSISPFISFLVAFAVLVCRHRYCCFVDGEDGAFGRCTRSVQDEEKHSLNDDELNELEKEMKRLFNNGYRWDHQYTQCVIRQILYAYKHHLNYDPGLCSRLLKLTQPDIVSLFISYQTVITLHAFSPKCDYLFIASQLNAYNK</sequence>
<comment type="caution">
    <text evidence="2">The sequence shown here is derived from an EMBL/GenBank/DDBJ whole genome shotgun (WGS) entry which is preliminary data.</text>
</comment>
<dbReference type="InterPro" id="IPR033522">
    <property type="entry name" value="IA-2/IA-2_beta"/>
</dbReference>
<dbReference type="PANTHER" id="PTHR46106">
    <property type="entry name" value="IA-2 PROTEIN TYROSINE PHOSPHATASE, ISOFORM C"/>
    <property type="match status" value="1"/>
</dbReference>
<keyword evidence="1" id="KW-0732">Signal</keyword>
<organism evidence="2 3">
    <name type="scientific">Leptotrombidium deliense</name>
    <dbReference type="NCBI Taxonomy" id="299467"/>
    <lineage>
        <taxon>Eukaryota</taxon>
        <taxon>Metazoa</taxon>
        <taxon>Ecdysozoa</taxon>
        <taxon>Arthropoda</taxon>
        <taxon>Chelicerata</taxon>
        <taxon>Arachnida</taxon>
        <taxon>Acari</taxon>
        <taxon>Acariformes</taxon>
        <taxon>Trombidiformes</taxon>
        <taxon>Prostigmata</taxon>
        <taxon>Anystina</taxon>
        <taxon>Parasitengona</taxon>
        <taxon>Trombiculoidea</taxon>
        <taxon>Trombiculidae</taxon>
        <taxon>Leptotrombidium</taxon>
    </lineage>
</organism>
<dbReference type="PANTHER" id="PTHR46106:SF4">
    <property type="entry name" value="IA-2 PROTEIN TYROSINE PHOSPHATASE, ISOFORM C"/>
    <property type="match status" value="1"/>
</dbReference>
<proteinExistence type="predicted"/>
<name>A0A443SV56_9ACAR</name>
<feature type="chain" id="PRO_5019066575" evidence="1">
    <location>
        <begin position="21"/>
        <end position="148"/>
    </location>
</feature>
<keyword evidence="3" id="KW-1185">Reference proteome</keyword>